<dbReference type="AlphaFoldDB" id="A0A7J6E0N6"/>
<proteinExistence type="predicted"/>
<comment type="caution">
    <text evidence="2">The sequence shown here is derived from an EMBL/GenBank/DDBJ whole genome shotgun (WGS) entry which is preliminary data.</text>
</comment>
<protein>
    <recommendedName>
        <fullName evidence="6">RING-type domain-containing protein</fullName>
    </recommendedName>
</protein>
<evidence type="ECO:0000256" key="1">
    <source>
        <dbReference type="SAM" id="MobiDB-lite"/>
    </source>
</evidence>
<evidence type="ECO:0008006" key="6">
    <source>
        <dbReference type="Google" id="ProtNLM"/>
    </source>
</evidence>
<sequence length="186" mass="21355">MDDNHDQATKEPSQSSDDPNFVLAMSLQEQERSSTEPEASTTESEADSNYEYNQEDYEFFFDSSGFEVELGFLDDEEEEDENMEEYEDDDDDLDVDVLTYEELIALGEFIGVEQRGLSPNEISSCLKPITISNSNQMVMKKKENGNDIDKCVICQIEYDHEDEDDNNNLVELPCEHPYHLDCITNV</sequence>
<dbReference type="GO" id="GO:0046621">
    <property type="term" value="P:negative regulation of organ growth"/>
    <property type="evidence" value="ECO:0007669"/>
    <property type="project" value="InterPro"/>
</dbReference>
<evidence type="ECO:0000313" key="3">
    <source>
        <dbReference type="EMBL" id="KAF4361761.1"/>
    </source>
</evidence>
<dbReference type="PANTHER" id="PTHR46400:SF8">
    <property type="entry name" value="E3 UBIQUITIN LIGASE BIG BROTHER-RELATED-LIKE ISOFORM X1"/>
    <property type="match status" value="1"/>
</dbReference>
<dbReference type="Proteomes" id="UP000583929">
    <property type="component" value="Unassembled WGS sequence"/>
</dbReference>
<dbReference type="SUPFAM" id="SSF57850">
    <property type="entry name" value="RING/U-box"/>
    <property type="match status" value="1"/>
</dbReference>
<dbReference type="EMBL" id="JAATIP010000337">
    <property type="protein sequence ID" value="KAF4351410.1"/>
    <property type="molecule type" value="Genomic_DNA"/>
</dbReference>
<accession>A0A7J6E0N6</accession>
<keyword evidence="5" id="KW-1185">Reference proteome</keyword>
<dbReference type="EMBL" id="JAATIQ010000324">
    <property type="protein sequence ID" value="KAF4361761.1"/>
    <property type="molecule type" value="Genomic_DNA"/>
</dbReference>
<feature type="region of interest" description="Disordered" evidence="1">
    <location>
        <begin position="1"/>
        <end position="54"/>
    </location>
</feature>
<feature type="compositionally biased region" description="Acidic residues" evidence="1">
    <location>
        <begin position="44"/>
        <end position="54"/>
    </location>
</feature>
<dbReference type="InterPro" id="IPR013083">
    <property type="entry name" value="Znf_RING/FYVE/PHD"/>
</dbReference>
<evidence type="ECO:0000313" key="2">
    <source>
        <dbReference type="EMBL" id="KAF4351410.1"/>
    </source>
</evidence>
<dbReference type="GO" id="GO:0004842">
    <property type="term" value="F:ubiquitin-protein transferase activity"/>
    <property type="evidence" value="ECO:0007669"/>
    <property type="project" value="InterPro"/>
</dbReference>
<organism evidence="2 4">
    <name type="scientific">Cannabis sativa</name>
    <name type="common">Hemp</name>
    <name type="synonym">Marijuana</name>
    <dbReference type="NCBI Taxonomy" id="3483"/>
    <lineage>
        <taxon>Eukaryota</taxon>
        <taxon>Viridiplantae</taxon>
        <taxon>Streptophyta</taxon>
        <taxon>Embryophyta</taxon>
        <taxon>Tracheophyta</taxon>
        <taxon>Spermatophyta</taxon>
        <taxon>Magnoliopsida</taxon>
        <taxon>eudicotyledons</taxon>
        <taxon>Gunneridae</taxon>
        <taxon>Pentapetalae</taxon>
        <taxon>rosids</taxon>
        <taxon>fabids</taxon>
        <taxon>Rosales</taxon>
        <taxon>Cannabaceae</taxon>
        <taxon>Cannabis</taxon>
    </lineage>
</organism>
<dbReference type="Proteomes" id="UP000525078">
    <property type="component" value="Unassembled WGS sequence"/>
</dbReference>
<name>A0A7J6E0N6_CANSA</name>
<dbReference type="GO" id="GO:0031624">
    <property type="term" value="F:ubiquitin conjugating enzyme binding"/>
    <property type="evidence" value="ECO:0007669"/>
    <property type="project" value="TreeGrafter"/>
</dbReference>
<reference evidence="4 5" key="1">
    <citation type="journal article" date="2020" name="bioRxiv">
        <title>Sequence and annotation of 42 cannabis genomes reveals extensive copy number variation in cannabinoid synthesis and pathogen resistance genes.</title>
        <authorList>
            <person name="Mckernan K.J."/>
            <person name="Helbert Y."/>
            <person name="Kane L.T."/>
            <person name="Ebling H."/>
            <person name="Zhang L."/>
            <person name="Liu B."/>
            <person name="Eaton Z."/>
            <person name="Mclaughlin S."/>
            <person name="Kingan S."/>
            <person name="Baybayan P."/>
            <person name="Concepcion G."/>
            <person name="Jordan M."/>
            <person name="Riva A."/>
            <person name="Barbazuk W."/>
            <person name="Harkins T."/>
        </authorList>
    </citation>
    <scope>NUCLEOTIDE SEQUENCE [LARGE SCALE GENOMIC DNA]</scope>
    <source>
        <strain evidence="4 5">cv. Jamaican Lion 4</strain>
        <strain evidence="3">Father</strain>
        <strain evidence="2">Mother</strain>
        <tissue evidence="2">Leaf</tissue>
    </source>
</reference>
<dbReference type="InterPro" id="IPR033276">
    <property type="entry name" value="BB"/>
</dbReference>
<dbReference type="Gene3D" id="3.30.40.10">
    <property type="entry name" value="Zinc/RING finger domain, C3HC4 (zinc finger)"/>
    <property type="match status" value="1"/>
</dbReference>
<evidence type="ECO:0000313" key="5">
    <source>
        <dbReference type="Proteomes" id="UP000583929"/>
    </source>
</evidence>
<evidence type="ECO:0000313" key="4">
    <source>
        <dbReference type="Proteomes" id="UP000525078"/>
    </source>
</evidence>
<dbReference type="GO" id="GO:0016567">
    <property type="term" value="P:protein ubiquitination"/>
    <property type="evidence" value="ECO:0007669"/>
    <property type="project" value="InterPro"/>
</dbReference>
<dbReference type="PANTHER" id="PTHR46400">
    <property type="entry name" value="RING/U-BOX SUPERFAMILY PROTEIN"/>
    <property type="match status" value="1"/>
</dbReference>
<gene>
    <name evidence="2" type="ORF">F8388_001030</name>
    <name evidence="3" type="ORF">G4B88_012069</name>
</gene>